<feature type="domain" description="Glycosyl hydrolase family 13 catalytic" evidence="9">
    <location>
        <begin position="143"/>
        <end position="530"/>
    </location>
</feature>
<dbReference type="InterPro" id="IPR044143">
    <property type="entry name" value="GlgB_N_E_set_prok"/>
</dbReference>
<dbReference type="NCBIfam" id="TIGR01515">
    <property type="entry name" value="branching_enzym"/>
    <property type="match status" value="1"/>
</dbReference>
<accession>A0A2S7FD18</accession>
<feature type="active site" description="Nucleophile" evidence="8">
    <location>
        <position position="300"/>
    </location>
</feature>
<evidence type="ECO:0000256" key="3">
    <source>
        <dbReference type="ARBA" id="ARBA00022600"/>
    </source>
</evidence>
<dbReference type="Gene3D" id="3.20.20.80">
    <property type="entry name" value="Glycosidases"/>
    <property type="match status" value="1"/>
</dbReference>
<comment type="caution">
    <text evidence="10">The sequence shown here is derived from an EMBL/GenBank/DDBJ whole genome shotgun (WGS) entry which is preliminary data.</text>
</comment>
<dbReference type="InterPro" id="IPR006047">
    <property type="entry name" value="GH13_cat_dom"/>
</dbReference>
<dbReference type="UniPathway" id="UPA00164"/>
<reference evidence="10 11" key="1">
    <citation type="submission" date="2016-01" db="EMBL/GenBank/DDBJ databases">
        <title>Characterization of the Clostridium difficile lineages that are prevalent in Hong Kong and China.</title>
        <authorList>
            <person name="Kwok J.S.-L."/>
            <person name="Lam W.-Y."/>
            <person name="Ip M."/>
            <person name="Chan T.-F."/>
            <person name="Hawkey P.M."/>
            <person name="Tsui S.K.-W."/>
        </authorList>
    </citation>
    <scope>NUCLEOTIDE SEQUENCE [LARGE SCALE GENOMIC DNA]</scope>
    <source>
        <strain evidence="10 11">300064</strain>
    </source>
</reference>
<evidence type="ECO:0000256" key="4">
    <source>
        <dbReference type="ARBA" id="ARBA00022676"/>
    </source>
</evidence>
<dbReference type="NCBIfam" id="NF008967">
    <property type="entry name" value="PRK12313.1"/>
    <property type="match status" value="1"/>
</dbReference>
<evidence type="ECO:0000256" key="1">
    <source>
        <dbReference type="ARBA" id="ARBA00002953"/>
    </source>
</evidence>
<dbReference type="PANTHER" id="PTHR43651">
    <property type="entry name" value="1,4-ALPHA-GLUCAN-BRANCHING ENZYME"/>
    <property type="match status" value="1"/>
</dbReference>
<dbReference type="PIRSF" id="PIRSF000463">
    <property type="entry name" value="GlgB"/>
    <property type="match status" value="1"/>
</dbReference>
<protein>
    <recommendedName>
        <fullName evidence="7">1,4-alpha-glucan branching enzyme</fullName>
        <ecNumber evidence="7">2.4.1.18</ecNumber>
    </recommendedName>
</protein>
<evidence type="ECO:0000256" key="8">
    <source>
        <dbReference type="PIRSR" id="PIRSR000463-1"/>
    </source>
</evidence>
<feature type="active site" description="Proton donor" evidence="8">
    <location>
        <position position="343"/>
    </location>
</feature>
<sequence>MINNNEINNILQGNSLDAYNTFGAHFSYEYQQHGVRFTVYAPNAEKVLLVGAFNDWSGYDMERHPSGVWSIFVKDVPEMSLYKYRIITKENEIIDKIDPFAFFSELRPDTASIVYNINDFQWTDDLWMNSRTKNFNSPLNIYEVHLSSWKIKDNEYDFYNYNEIADMIIPYVKEMGYTHIELLPITEHPYDGSWGYQVSGYFSATSRYGNPKDLMKFINKCHNENIGVILDVVPAHFVKDSFSLSKYDGSYIYESNSDENRSSEWDTNLFDFTKPYVISFVRSSLDFWLSYYHMDGLRYDAVSIMIYESGDLNKGVNEAGLWFLRSSNFALQNRHPNVMLIAEDSSVFSKITAPVVYGGVGFDYKWNFGWMHDSLEYFQLTPYERSSNRYKLTFSIEYFYNELYLLPVSHDEVSHFKNSVVSLMYGDYDEKFSNLKCFYLFMMTHPGKKLNFMGNEIGQFETWHSNKEIDWDILDYPKHMLFKNYFSKLQEIYSKEPSLYKNEYNKNSFNWIQTDDNMPCIFAYKRNDLEEDYSYTVLNLGDSECSSFLLQVDSSGWYDEIINTDSEKFGEKNKISKKKRAKLIDNNYYISIYLNKFNGVIIKKSKKLCN</sequence>
<keyword evidence="6" id="KW-0119">Carbohydrate metabolism</keyword>
<dbReference type="InterPro" id="IPR013780">
    <property type="entry name" value="Glyco_hydro_b"/>
</dbReference>
<organism evidence="10 11">
    <name type="scientific">Clostridium butyricum</name>
    <dbReference type="NCBI Taxonomy" id="1492"/>
    <lineage>
        <taxon>Bacteria</taxon>
        <taxon>Bacillati</taxon>
        <taxon>Bacillota</taxon>
        <taxon>Clostridia</taxon>
        <taxon>Eubacteriales</taxon>
        <taxon>Clostridiaceae</taxon>
        <taxon>Clostridium</taxon>
    </lineage>
</organism>
<comment type="pathway">
    <text evidence="2">Glycan biosynthesis; glycogen biosynthesis.</text>
</comment>
<dbReference type="SMART" id="SM00642">
    <property type="entry name" value="Aamy"/>
    <property type="match status" value="1"/>
</dbReference>
<dbReference type="Pfam" id="PF02922">
    <property type="entry name" value="CBM_48"/>
    <property type="match status" value="1"/>
</dbReference>
<evidence type="ECO:0000313" key="10">
    <source>
        <dbReference type="EMBL" id="PPV16245.1"/>
    </source>
</evidence>
<dbReference type="GO" id="GO:0043169">
    <property type="term" value="F:cation binding"/>
    <property type="evidence" value="ECO:0007669"/>
    <property type="project" value="InterPro"/>
</dbReference>
<dbReference type="EMBL" id="LRDH01000088">
    <property type="protein sequence ID" value="PPV16245.1"/>
    <property type="molecule type" value="Genomic_DNA"/>
</dbReference>
<dbReference type="Gene3D" id="2.60.40.10">
    <property type="entry name" value="Immunoglobulins"/>
    <property type="match status" value="1"/>
</dbReference>
<keyword evidence="3" id="KW-0321">Glycogen metabolism</keyword>
<evidence type="ECO:0000313" key="11">
    <source>
        <dbReference type="Proteomes" id="UP000238081"/>
    </source>
</evidence>
<dbReference type="InterPro" id="IPR006407">
    <property type="entry name" value="GlgB"/>
</dbReference>
<dbReference type="Proteomes" id="UP000238081">
    <property type="component" value="Unassembled WGS sequence"/>
</dbReference>
<gene>
    <name evidence="10" type="ORF">AWN73_10260</name>
</gene>
<dbReference type="SUPFAM" id="SSF51445">
    <property type="entry name" value="(Trans)glycosidases"/>
    <property type="match status" value="1"/>
</dbReference>
<dbReference type="InterPro" id="IPR037439">
    <property type="entry name" value="Branching_enzy"/>
</dbReference>
<evidence type="ECO:0000256" key="7">
    <source>
        <dbReference type="NCBIfam" id="TIGR01515"/>
    </source>
</evidence>
<dbReference type="RefSeq" id="WP_104675559.1">
    <property type="nucleotide sequence ID" value="NZ_LRDH01000088.1"/>
</dbReference>
<evidence type="ECO:0000256" key="5">
    <source>
        <dbReference type="ARBA" id="ARBA00023056"/>
    </source>
</evidence>
<dbReference type="GO" id="GO:0005978">
    <property type="term" value="P:glycogen biosynthetic process"/>
    <property type="evidence" value="ECO:0007669"/>
    <property type="project" value="UniProtKB-UniRule"/>
</dbReference>
<dbReference type="InterPro" id="IPR013783">
    <property type="entry name" value="Ig-like_fold"/>
</dbReference>
<evidence type="ECO:0000256" key="2">
    <source>
        <dbReference type="ARBA" id="ARBA00004964"/>
    </source>
</evidence>
<dbReference type="GO" id="GO:0005829">
    <property type="term" value="C:cytosol"/>
    <property type="evidence" value="ECO:0007669"/>
    <property type="project" value="TreeGrafter"/>
</dbReference>
<name>A0A2S7FD18_CLOBU</name>
<dbReference type="CDD" id="cd02855">
    <property type="entry name" value="E_set_GBE_prok_N"/>
    <property type="match status" value="1"/>
</dbReference>
<dbReference type="InterPro" id="IPR017853">
    <property type="entry name" value="GH"/>
</dbReference>
<dbReference type="GO" id="GO:0003844">
    <property type="term" value="F:1,4-alpha-glucan branching enzyme activity"/>
    <property type="evidence" value="ECO:0007669"/>
    <property type="project" value="UniProtKB-UniRule"/>
</dbReference>
<keyword evidence="4" id="KW-0328">Glycosyltransferase</keyword>
<proteinExistence type="predicted"/>
<dbReference type="AlphaFoldDB" id="A0A2S7FD18"/>
<dbReference type="GO" id="GO:0004553">
    <property type="term" value="F:hydrolase activity, hydrolyzing O-glycosyl compounds"/>
    <property type="evidence" value="ECO:0007669"/>
    <property type="project" value="InterPro"/>
</dbReference>
<dbReference type="SUPFAM" id="SSF51011">
    <property type="entry name" value="Glycosyl hydrolase domain"/>
    <property type="match status" value="1"/>
</dbReference>
<evidence type="ECO:0000256" key="6">
    <source>
        <dbReference type="ARBA" id="ARBA00023277"/>
    </source>
</evidence>
<keyword evidence="4" id="KW-0808">Transferase</keyword>
<keyword evidence="5" id="KW-0320">Glycogen biosynthesis</keyword>
<dbReference type="InterPro" id="IPR004193">
    <property type="entry name" value="Glyco_hydro_13_N"/>
</dbReference>
<dbReference type="PANTHER" id="PTHR43651:SF3">
    <property type="entry name" value="1,4-ALPHA-GLUCAN-BRANCHING ENZYME"/>
    <property type="match status" value="1"/>
</dbReference>
<dbReference type="Pfam" id="PF00128">
    <property type="entry name" value="Alpha-amylase"/>
    <property type="match status" value="1"/>
</dbReference>
<dbReference type="Gene3D" id="2.60.40.1180">
    <property type="entry name" value="Golgi alpha-mannosidase II"/>
    <property type="match status" value="1"/>
</dbReference>
<comment type="function">
    <text evidence="1">Catalyzes the formation of the alpha-1,6-glucosidic linkages in glycogen by scission of a 1,4-alpha-linked oligosaccharide from growing alpha-1,4-glucan chains and the subsequent attachment of the oligosaccharide to the alpha-1,6 position.</text>
</comment>
<evidence type="ECO:0000259" key="9">
    <source>
        <dbReference type="SMART" id="SM00642"/>
    </source>
</evidence>
<dbReference type="EC" id="2.4.1.18" evidence="7"/>
<dbReference type="CDD" id="cd11322">
    <property type="entry name" value="AmyAc_Glg_BE"/>
    <property type="match status" value="1"/>
</dbReference>